<dbReference type="InterPro" id="IPR036942">
    <property type="entry name" value="Beta-barrel_TonB_sf"/>
</dbReference>
<accession>A0ABM8C3W3</accession>
<evidence type="ECO:0000256" key="4">
    <source>
        <dbReference type="ARBA" id="ARBA00023237"/>
    </source>
</evidence>
<dbReference type="InterPro" id="IPR008969">
    <property type="entry name" value="CarboxyPept-like_regulatory"/>
</dbReference>
<evidence type="ECO:0000256" key="2">
    <source>
        <dbReference type="ARBA" id="ARBA00009810"/>
    </source>
</evidence>
<dbReference type="InterPro" id="IPR037066">
    <property type="entry name" value="Plug_dom_sf"/>
</dbReference>
<feature type="domain" description="TonB-dependent transporter Oar-like beta-barrel" evidence="7">
    <location>
        <begin position="253"/>
        <end position="317"/>
    </location>
</feature>
<dbReference type="Proteomes" id="UP001163336">
    <property type="component" value="Chromosome"/>
</dbReference>
<dbReference type="SUPFAM" id="SSF49464">
    <property type="entry name" value="Carboxypeptidase regulatory domain-like"/>
    <property type="match status" value="1"/>
</dbReference>
<feature type="region of interest" description="Disordered" evidence="5">
    <location>
        <begin position="360"/>
        <end position="387"/>
    </location>
</feature>
<dbReference type="Gene3D" id="2.170.130.10">
    <property type="entry name" value="TonB-dependent receptor, plug domain"/>
    <property type="match status" value="1"/>
</dbReference>
<organism evidence="8 9">
    <name type="scientific">Massilia varians</name>
    <dbReference type="NCBI Taxonomy" id="457921"/>
    <lineage>
        <taxon>Bacteria</taxon>
        <taxon>Pseudomonadati</taxon>
        <taxon>Pseudomonadota</taxon>
        <taxon>Betaproteobacteria</taxon>
        <taxon>Burkholderiales</taxon>
        <taxon>Oxalobacteraceae</taxon>
        <taxon>Telluria group</taxon>
        <taxon>Massilia</taxon>
    </lineage>
</organism>
<keyword evidence="9" id="KW-1185">Reference proteome</keyword>
<gene>
    <name evidence="8" type="ORF">MasN3_13860</name>
</gene>
<dbReference type="Gene3D" id="2.40.170.20">
    <property type="entry name" value="TonB-dependent receptor, beta-barrel domain"/>
    <property type="match status" value="1"/>
</dbReference>
<dbReference type="Pfam" id="PF13620">
    <property type="entry name" value="CarboxypepD_reg"/>
    <property type="match status" value="1"/>
</dbReference>
<evidence type="ECO:0000256" key="1">
    <source>
        <dbReference type="ARBA" id="ARBA00004442"/>
    </source>
</evidence>
<evidence type="ECO:0000259" key="7">
    <source>
        <dbReference type="Pfam" id="PF25183"/>
    </source>
</evidence>
<evidence type="ECO:0000313" key="9">
    <source>
        <dbReference type="Proteomes" id="UP001163336"/>
    </source>
</evidence>
<reference evidence="8" key="1">
    <citation type="submission" date="2022-11" db="EMBL/GenBank/DDBJ databases">
        <title>Isolation and characterization of PLA-degrading bacterium Massilia sp. from Antarctic soil.</title>
        <authorList>
            <person name="Sato K."/>
            <person name="Gomez-Fuentes C."/>
            <person name="Ahmad S.A."/>
            <person name="Zulkharnain A."/>
        </authorList>
    </citation>
    <scope>NUCLEOTIDE SEQUENCE</scope>
    <source>
        <strain evidence="8">N-3</strain>
    </source>
</reference>
<dbReference type="SUPFAM" id="SSF56935">
    <property type="entry name" value="Porins"/>
    <property type="match status" value="1"/>
</dbReference>
<dbReference type="EMBL" id="AP026966">
    <property type="protein sequence ID" value="BDT57892.1"/>
    <property type="molecule type" value="Genomic_DNA"/>
</dbReference>
<evidence type="ECO:0000313" key="8">
    <source>
        <dbReference type="EMBL" id="BDT57892.1"/>
    </source>
</evidence>
<dbReference type="Gene3D" id="2.60.40.1120">
    <property type="entry name" value="Carboxypeptidase-like, regulatory domain"/>
    <property type="match status" value="1"/>
</dbReference>
<feature type="signal peptide" evidence="6">
    <location>
        <begin position="1"/>
        <end position="33"/>
    </location>
</feature>
<keyword evidence="4" id="KW-0998">Cell outer membrane</keyword>
<protein>
    <submittedName>
        <fullName evidence="8">Membrane protein</fullName>
    </submittedName>
</protein>
<dbReference type="Pfam" id="PF25183">
    <property type="entry name" value="OMP_b-brl_4"/>
    <property type="match status" value="2"/>
</dbReference>
<comment type="subcellular location">
    <subcellularLocation>
        <location evidence="1">Cell outer membrane</location>
    </subcellularLocation>
</comment>
<dbReference type="PROSITE" id="PS00018">
    <property type="entry name" value="EF_HAND_1"/>
    <property type="match status" value="1"/>
</dbReference>
<evidence type="ECO:0000256" key="5">
    <source>
        <dbReference type="SAM" id="MobiDB-lite"/>
    </source>
</evidence>
<sequence>MLHTVKQTSKATMLRRSAISVAIGMCFMGAALAAETGGLRIAITGAGGKPVAGATVRVSSPSSLVTKTGTTEADGTVRIAGLDPATDYKVEVVAPGYSNFSATGVAVVSNQNPLVSYAIGADAATQQVVVTGSRLVQVDTTSATVGTILNLGVVESLPTGRSYQSYLQLVPGVKPSAGGNPSSKSGVNYSDIDGATGSSSDNVYILDGVDVTDPSTGTFGSNINSEIIQEQQILTGGIPAEFAGGSGLVSKVITKSGGNEFHGSVNYYFQNDNLVADYKNTIASGFSTYDAAVTLGGPIIKDKLWFFGSYQKKARETDVVNSDTGDFMRTVNRDDRLGFLKLTWQATENDRLVASFFNDPTKTTGSTDPSILNNRDRRRKQGGDNYNIQYSRDMDNLRVTAYAFRHIGEVSDFATSPESPNTVIFQGMSPTLAQVQLGGYGTAFISERNRDEIGLSAEYFLETATAGTHTFKGGFLTSKNEYFEDSRYVGSDKSQYTSINIGQRNATYAQAAGSGWTSRPIVAGDIPRVIDAMNAAPAADRAYFYNLLDTDRNGVITDPEVRALRFNSTAGNPGGQINLYRALETVVAPYSVEATGKAAYLQDTWTKDKLTINAGIRAEEWVHKDSKGGESARFDWKIAPRLSVVYDPTGEGRSKVWGFLGRYYDPIRTNMSDFAGNLTGPVQEEQIFVGDRWLTFRTRGGEKTPDAIFSPSTKTPYTDEFMLGYATNIGRDWTASIAYTKRRTRDILEDYDLHLYSDPSNTVADEGYASPGSAFYLPYSYFGFSSAPNANYVLGTLAGGKRDYQGVEVSLTKAKRDNWMASASYTWNEAKGNTNSDSNADFQGDWIALDPRAPNAYGPQPGNIKHQFKGYGTYYFDNGLELSGVFNWNSGLLYTRAQLVQRRYLPVMDEAYVYGGVLDTWIKPGTIGSQTGPSYYTLDMRLKYTYKLAGSQKLEFFVDLFNVLDKQSGTVAQALVETPGKYKFGQAKEFVEPRRLYLGARYSF</sequence>
<evidence type="ECO:0000256" key="3">
    <source>
        <dbReference type="ARBA" id="ARBA00023136"/>
    </source>
</evidence>
<dbReference type="InterPro" id="IPR057601">
    <property type="entry name" value="Oar-like_b-barrel"/>
</dbReference>
<comment type="similarity">
    <text evidence="2">Belongs to the TonB-dependent receptor family.</text>
</comment>
<proteinExistence type="inferred from homology"/>
<feature type="domain" description="TonB-dependent transporter Oar-like beta-barrel" evidence="7">
    <location>
        <begin position="637"/>
        <end position="875"/>
    </location>
</feature>
<evidence type="ECO:0000256" key="6">
    <source>
        <dbReference type="SAM" id="SignalP"/>
    </source>
</evidence>
<feature type="compositionally biased region" description="Polar residues" evidence="5">
    <location>
        <begin position="360"/>
        <end position="373"/>
    </location>
</feature>
<dbReference type="InterPro" id="IPR018247">
    <property type="entry name" value="EF_Hand_1_Ca_BS"/>
</dbReference>
<keyword evidence="3" id="KW-0472">Membrane</keyword>
<name>A0ABM8C3W3_9BURK</name>
<feature type="chain" id="PRO_5046804417" evidence="6">
    <location>
        <begin position="34"/>
        <end position="1004"/>
    </location>
</feature>
<keyword evidence="6" id="KW-0732">Signal</keyword>